<dbReference type="Gene3D" id="1.25.40.10">
    <property type="entry name" value="Tetratricopeptide repeat domain"/>
    <property type="match status" value="2"/>
</dbReference>
<dbReference type="PROSITE" id="PS50005">
    <property type="entry name" value="TPR"/>
    <property type="match status" value="1"/>
</dbReference>
<dbReference type="Pfam" id="PF13432">
    <property type="entry name" value="TPR_16"/>
    <property type="match status" value="1"/>
</dbReference>
<evidence type="ECO:0000313" key="4">
    <source>
        <dbReference type="EMBL" id="KAK3279219.1"/>
    </source>
</evidence>
<dbReference type="Proteomes" id="UP001190700">
    <property type="component" value="Unassembled WGS sequence"/>
</dbReference>
<dbReference type="InterPro" id="IPR011990">
    <property type="entry name" value="TPR-like_helical_dom_sf"/>
</dbReference>
<name>A0AAE0GJJ8_9CHLO</name>
<dbReference type="GO" id="GO:0051879">
    <property type="term" value="F:Hsp90 protein binding"/>
    <property type="evidence" value="ECO:0007669"/>
    <property type="project" value="TreeGrafter"/>
</dbReference>
<evidence type="ECO:0000256" key="3">
    <source>
        <dbReference type="PROSITE-ProRule" id="PRU00339"/>
    </source>
</evidence>
<dbReference type="PANTHER" id="PTHR22904:SF523">
    <property type="entry name" value="STRESS-INDUCED-PHOSPHOPROTEIN 1"/>
    <property type="match status" value="1"/>
</dbReference>
<accession>A0AAE0GJJ8</accession>
<organism evidence="4 5">
    <name type="scientific">Cymbomonas tetramitiformis</name>
    <dbReference type="NCBI Taxonomy" id="36881"/>
    <lineage>
        <taxon>Eukaryota</taxon>
        <taxon>Viridiplantae</taxon>
        <taxon>Chlorophyta</taxon>
        <taxon>Pyramimonadophyceae</taxon>
        <taxon>Pyramimonadales</taxon>
        <taxon>Pyramimonadaceae</taxon>
        <taxon>Cymbomonas</taxon>
    </lineage>
</organism>
<dbReference type="InterPro" id="IPR013105">
    <property type="entry name" value="TPR_2"/>
</dbReference>
<comment type="caution">
    <text evidence="4">The sequence shown here is derived from an EMBL/GenBank/DDBJ whole genome shotgun (WGS) entry which is preliminary data.</text>
</comment>
<sequence>MKAAGNSAFHAGEYLRAAECFSKALCSREPEPEALSSNLSVALLRCGNPSGALHAAEVCLNFRDSWDKAHLRRGDALYDLGRFSEAVEAFQRAAGAAVKPEKALLKRIEQAEQAAHEVRNGLLSEYRIGPDAAEVVRSFAHLDAPGMLQELCRVGCELMSSKHDDHSNQGAIDIFKACIKLAPRCHQAYANIGVCFHVIGRDIDAVPWFEKALEAHPGFAQGFRKLAISCELLGRYQSVEPVRVDRHIRLTQCRPQ</sequence>
<keyword evidence="5" id="KW-1185">Reference proteome</keyword>
<keyword evidence="1" id="KW-0677">Repeat</keyword>
<dbReference type="AlphaFoldDB" id="A0AAE0GJJ8"/>
<dbReference type="InterPro" id="IPR019734">
    <property type="entry name" value="TPR_rpt"/>
</dbReference>
<feature type="repeat" description="TPR" evidence="3">
    <location>
        <begin position="186"/>
        <end position="219"/>
    </location>
</feature>
<evidence type="ECO:0000256" key="1">
    <source>
        <dbReference type="ARBA" id="ARBA00022737"/>
    </source>
</evidence>
<gene>
    <name evidence="4" type="ORF">CYMTET_12884</name>
</gene>
<dbReference type="SUPFAM" id="SSF48452">
    <property type="entry name" value="TPR-like"/>
    <property type="match status" value="1"/>
</dbReference>
<protein>
    <submittedName>
        <fullName evidence="4">Uncharacterized protein</fullName>
    </submittedName>
</protein>
<dbReference type="SMART" id="SM00028">
    <property type="entry name" value="TPR"/>
    <property type="match status" value="2"/>
</dbReference>
<reference evidence="4 5" key="1">
    <citation type="journal article" date="2015" name="Genome Biol. Evol.">
        <title>Comparative Genomics of a Bacterivorous Green Alga Reveals Evolutionary Causalities and Consequences of Phago-Mixotrophic Mode of Nutrition.</title>
        <authorList>
            <person name="Burns J.A."/>
            <person name="Paasch A."/>
            <person name="Narechania A."/>
            <person name="Kim E."/>
        </authorList>
    </citation>
    <scope>NUCLEOTIDE SEQUENCE [LARGE SCALE GENOMIC DNA]</scope>
    <source>
        <strain evidence="4 5">PLY_AMNH</strain>
    </source>
</reference>
<proteinExistence type="predicted"/>
<evidence type="ECO:0000256" key="2">
    <source>
        <dbReference type="ARBA" id="ARBA00022803"/>
    </source>
</evidence>
<dbReference type="EMBL" id="LGRX02005057">
    <property type="protein sequence ID" value="KAK3279219.1"/>
    <property type="molecule type" value="Genomic_DNA"/>
</dbReference>
<keyword evidence="2 3" id="KW-0802">TPR repeat</keyword>
<dbReference type="Pfam" id="PF07719">
    <property type="entry name" value="TPR_2"/>
    <property type="match status" value="1"/>
</dbReference>
<evidence type="ECO:0000313" key="5">
    <source>
        <dbReference type="Proteomes" id="UP001190700"/>
    </source>
</evidence>
<dbReference type="PANTHER" id="PTHR22904">
    <property type="entry name" value="TPR REPEAT CONTAINING PROTEIN"/>
    <property type="match status" value="1"/>
</dbReference>